<dbReference type="PANTHER" id="PTHR24177">
    <property type="entry name" value="CASKIN"/>
    <property type="match status" value="1"/>
</dbReference>
<dbReference type="Proteomes" id="UP001172457">
    <property type="component" value="Chromosome 3"/>
</dbReference>
<comment type="caution">
    <text evidence="3">The sequence shown here is derived from an EMBL/GenBank/DDBJ whole genome shotgun (WGS) entry which is preliminary data.</text>
</comment>
<protein>
    <recommendedName>
        <fullName evidence="2">PGG domain-containing protein</fullName>
    </recommendedName>
</protein>
<feature type="transmembrane region" description="Helical" evidence="1">
    <location>
        <begin position="180"/>
        <end position="199"/>
    </location>
</feature>
<reference evidence="3" key="1">
    <citation type="submission" date="2023-03" db="EMBL/GenBank/DDBJ databases">
        <title>Chromosome-scale reference genome and RAD-based genetic map of yellow starthistle (Centaurea solstitialis) reveal putative structural variation and QTLs associated with invader traits.</title>
        <authorList>
            <person name="Reatini B."/>
            <person name="Cang F.A."/>
            <person name="Jiang Q."/>
            <person name="Mckibben M.T.W."/>
            <person name="Barker M.S."/>
            <person name="Rieseberg L.H."/>
            <person name="Dlugosch K.M."/>
        </authorList>
    </citation>
    <scope>NUCLEOTIDE SEQUENCE</scope>
    <source>
        <strain evidence="3">CAN-66</strain>
        <tissue evidence="3">Leaf</tissue>
    </source>
</reference>
<sequence length="326" mass="36731">MKGTHKQTKELVKRIWKVLIQNCDEEIVYVILRSTIYTAVEFGNYEIIKECILVFPNIWTHQLGAYELFLEAIKNRQGQVYRLVYQMSTHKVLVFSEVDENLENILHIAAKLVPPHILNTVTGAALQMQRELQWFQEVDSIVGPLVKEELNCEYKTPKMVFDDEHIELLKQGKEWMKDTASSSTVVAALIVTVAFAAIFTLPGGDANKGKIAFTLFIISDAIALFSSATSVLLFLGILTSRYAQKDFLQVLPRILMGGLFSLFLSLAATMITFSATVALVLQREMPWIAAPLVVIRSIPIGMFVVIQSPLLVELFNSTYGPNIFRK</sequence>
<evidence type="ECO:0000313" key="4">
    <source>
        <dbReference type="Proteomes" id="UP001172457"/>
    </source>
</evidence>
<dbReference type="AlphaFoldDB" id="A0AA38TRU6"/>
<gene>
    <name evidence="3" type="ORF">OSB04_010162</name>
</gene>
<feature type="transmembrane region" description="Helical" evidence="1">
    <location>
        <begin position="287"/>
        <end position="306"/>
    </location>
</feature>
<keyword evidence="1" id="KW-0812">Transmembrane</keyword>
<keyword evidence="1" id="KW-0472">Membrane</keyword>
<evidence type="ECO:0000256" key="1">
    <source>
        <dbReference type="SAM" id="Phobius"/>
    </source>
</evidence>
<dbReference type="EMBL" id="JARYMX010000003">
    <property type="protein sequence ID" value="KAJ9555548.1"/>
    <property type="molecule type" value="Genomic_DNA"/>
</dbReference>
<proteinExistence type="predicted"/>
<dbReference type="PANTHER" id="PTHR24177:SF304">
    <property type="entry name" value="ANKYRIN REPEAT-CONTAINING DOMAIN, PGG DOMAIN PROTEIN-RELATED"/>
    <property type="match status" value="1"/>
</dbReference>
<evidence type="ECO:0000313" key="3">
    <source>
        <dbReference type="EMBL" id="KAJ9555548.1"/>
    </source>
</evidence>
<dbReference type="InterPro" id="IPR026961">
    <property type="entry name" value="PGG_dom"/>
</dbReference>
<keyword evidence="4" id="KW-1185">Reference proteome</keyword>
<feature type="transmembrane region" description="Helical" evidence="1">
    <location>
        <begin position="259"/>
        <end position="281"/>
    </location>
</feature>
<keyword evidence="1" id="KW-1133">Transmembrane helix</keyword>
<feature type="transmembrane region" description="Helical" evidence="1">
    <location>
        <begin position="211"/>
        <end position="238"/>
    </location>
</feature>
<evidence type="ECO:0000259" key="2">
    <source>
        <dbReference type="Pfam" id="PF13962"/>
    </source>
</evidence>
<dbReference type="GO" id="GO:0016020">
    <property type="term" value="C:membrane"/>
    <property type="evidence" value="ECO:0007669"/>
    <property type="project" value="TreeGrafter"/>
</dbReference>
<accession>A0AA38TRU6</accession>
<dbReference type="Pfam" id="PF13962">
    <property type="entry name" value="PGG"/>
    <property type="match status" value="1"/>
</dbReference>
<name>A0AA38TRU6_9ASTR</name>
<organism evidence="3 4">
    <name type="scientific">Centaurea solstitialis</name>
    <name type="common">yellow star-thistle</name>
    <dbReference type="NCBI Taxonomy" id="347529"/>
    <lineage>
        <taxon>Eukaryota</taxon>
        <taxon>Viridiplantae</taxon>
        <taxon>Streptophyta</taxon>
        <taxon>Embryophyta</taxon>
        <taxon>Tracheophyta</taxon>
        <taxon>Spermatophyta</taxon>
        <taxon>Magnoliopsida</taxon>
        <taxon>eudicotyledons</taxon>
        <taxon>Gunneridae</taxon>
        <taxon>Pentapetalae</taxon>
        <taxon>asterids</taxon>
        <taxon>campanulids</taxon>
        <taxon>Asterales</taxon>
        <taxon>Asteraceae</taxon>
        <taxon>Carduoideae</taxon>
        <taxon>Cardueae</taxon>
        <taxon>Centaureinae</taxon>
        <taxon>Centaurea</taxon>
    </lineage>
</organism>
<feature type="domain" description="PGG" evidence="2">
    <location>
        <begin position="173"/>
        <end position="279"/>
    </location>
</feature>